<keyword evidence="2" id="KW-0813">Transport</keyword>
<dbReference type="FunCoup" id="C4XZI9">
    <property type="interactions" value="125"/>
</dbReference>
<dbReference type="OrthoDB" id="297643at2759"/>
<dbReference type="KEGG" id="clu:CLUG_01371"/>
<dbReference type="InterPro" id="IPR007249">
    <property type="entry name" value="DOP1_N"/>
</dbReference>
<evidence type="ECO:0000313" key="10">
    <source>
        <dbReference type="EMBL" id="EEQ37248.1"/>
    </source>
</evidence>
<dbReference type="Pfam" id="PF24597">
    <property type="entry name" value="TPR_DOP1_M"/>
    <property type="match status" value="1"/>
</dbReference>
<evidence type="ECO:0000256" key="2">
    <source>
        <dbReference type="ARBA" id="ARBA00022448"/>
    </source>
</evidence>
<dbReference type="InParanoid" id="C4XZI9"/>
<dbReference type="VEuPathDB" id="FungiDB:CLUG_01371"/>
<dbReference type="RefSeq" id="XP_002617912.1">
    <property type="nucleotide sequence ID" value="XM_002617866.1"/>
</dbReference>
<evidence type="ECO:0000256" key="3">
    <source>
        <dbReference type="ARBA" id="ARBA00022927"/>
    </source>
</evidence>
<dbReference type="PANTHER" id="PTHR14042:SF24">
    <property type="entry name" value="PROTEIN DOPEY-1 HOMOLOG"/>
    <property type="match status" value="1"/>
</dbReference>
<dbReference type="InterPro" id="IPR056458">
    <property type="entry name" value="TPR_DOP1_M"/>
</dbReference>
<dbReference type="GO" id="GO:0000139">
    <property type="term" value="C:Golgi membrane"/>
    <property type="evidence" value="ECO:0007669"/>
    <property type="project" value="UniProtKB-SubCell"/>
</dbReference>
<organism evidence="10 11">
    <name type="scientific">Clavispora lusitaniae (strain ATCC 42720)</name>
    <name type="common">Yeast</name>
    <name type="synonym">Candida lusitaniae</name>
    <dbReference type="NCBI Taxonomy" id="306902"/>
    <lineage>
        <taxon>Eukaryota</taxon>
        <taxon>Fungi</taxon>
        <taxon>Dikarya</taxon>
        <taxon>Ascomycota</taxon>
        <taxon>Saccharomycotina</taxon>
        <taxon>Pichiomycetes</taxon>
        <taxon>Metschnikowiaceae</taxon>
        <taxon>Clavispora</taxon>
    </lineage>
</organism>
<proteinExistence type="inferred from homology"/>
<reference evidence="10 11" key="1">
    <citation type="journal article" date="2009" name="Nature">
        <title>Evolution of pathogenicity and sexual reproduction in eight Candida genomes.</title>
        <authorList>
            <person name="Butler G."/>
            <person name="Rasmussen M.D."/>
            <person name="Lin M.F."/>
            <person name="Santos M.A."/>
            <person name="Sakthikumar S."/>
            <person name="Munro C.A."/>
            <person name="Rheinbay E."/>
            <person name="Grabherr M."/>
            <person name="Forche A."/>
            <person name="Reedy J.L."/>
            <person name="Agrafioti I."/>
            <person name="Arnaud M.B."/>
            <person name="Bates S."/>
            <person name="Brown A.J."/>
            <person name="Brunke S."/>
            <person name="Costanzo M.C."/>
            <person name="Fitzpatrick D.A."/>
            <person name="de Groot P.W."/>
            <person name="Harris D."/>
            <person name="Hoyer L.L."/>
            <person name="Hube B."/>
            <person name="Klis F.M."/>
            <person name="Kodira C."/>
            <person name="Lennard N."/>
            <person name="Logue M.E."/>
            <person name="Martin R."/>
            <person name="Neiman A.M."/>
            <person name="Nikolaou E."/>
            <person name="Quail M.A."/>
            <person name="Quinn J."/>
            <person name="Santos M.C."/>
            <person name="Schmitzberger F.F."/>
            <person name="Sherlock G."/>
            <person name="Shah P."/>
            <person name="Silverstein K.A."/>
            <person name="Skrzypek M.S."/>
            <person name="Soll D."/>
            <person name="Staggs R."/>
            <person name="Stansfield I."/>
            <person name="Stumpf M.P."/>
            <person name="Sudbery P.E."/>
            <person name="Srikantha T."/>
            <person name="Zeng Q."/>
            <person name="Berman J."/>
            <person name="Berriman M."/>
            <person name="Heitman J."/>
            <person name="Gow N.A."/>
            <person name="Lorenz M.C."/>
            <person name="Birren B.W."/>
            <person name="Kellis M."/>
            <person name="Cuomo C.A."/>
        </authorList>
    </citation>
    <scope>NUCLEOTIDE SEQUENCE [LARGE SCALE GENOMIC DNA]</scope>
    <source>
        <strain evidence="10 11">ATCC 42720</strain>
    </source>
</reference>
<dbReference type="GO" id="GO:0005802">
    <property type="term" value="C:trans-Golgi network"/>
    <property type="evidence" value="ECO:0007669"/>
    <property type="project" value="TreeGrafter"/>
</dbReference>
<dbReference type="GO" id="GO:0015031">
    <property type="term" value="P:protein transport"/>
    <property type="evidence" value="ECO:0007669"/>
    <property type="project" value="UniProtKB-KW"/>
</dbReference>
<gene>
    <name evidence="10" type="ORF">CLUG_01371</name>
</gene>
<accession>C4XZI9</accession>
<evidence type="ECO:0000256" key="6">
    <source>
        <dbReference type="ARBA" id="ARBA00046326"/>
    </source>
</evidence>
<sequence>MYIKNYTPKRGFIRLCSTFSVIIPMDPSSSGFLKGMTNLGFRSSPGPDMSVKDKRYLSQVEKALATFDALDEWADYIAFLSRLQKALSLSEHQDHTLSWIPAAEEVSAKLALCLSPNLPNGVHQKALTIYDSIFSALTEAEINKSVFIWLPGLLPVVSYASMQVKPQLLDHFKNHILPHLEQESLKQITEPFILSLLAGMDDQNSEVFADIMKLMDEFKSKLDNSSHFWKTFFTCIISSPEKRMGALHWCNSRLPIFATFKEGDTSKFPPEAQACLKPEPGILARAFASVFASNSSFNQANDIIVMRGFFDLLLTHIPLGSEILNSILAPEDKELLVMTACKVTLKRDMSLNRRLWAWLLGPGVSDEPDKSKQTTYFKTNALPVLERGLLKLVNSDDTSKKVEAFRIALSLIMDRWEINALITPRLFVPIIKSTYDSMKQRGENSQDVLVSAKSFFDEVEASFIWQYVTCDLILASSPENSDILEFLLRNFNFPEEEKSLHVGLAIVGLLSSSNLCDRSTLMLESLVEIADPALFSPLEENTDLSVYDEAKIPDMLKTFYNNAVKGEEKEPPIAGSALSFLILEYLKKWYVETFNNIEFSDRISKLLSEFLYSIPNVDLVNPFRDKELIQVILTCPPCHWERKTQERQDMLHTVFGIVRLCRFLVKFTTPAEKSKILKIILSNLWYPLITSEPANNQVEAVRLIFDLELCFDICHIEAGILEMLLKSPSEMKTRSFYKLWAHSAGLNNADNLLSNPLHTVLDDLLSTEKGDYMAAQKFVYNAVVDGSANRLLMLITNPLLTFEFMKKQHVELSSHDDLKLFTYYLRTVSNVIKSNEKLLKDSFNHEFVVSESTEKFELIKSNGWDISNYKSLIICIIEKFLNLQISKEMLKDSSHLSTYSSCISLVLDLFCLFSTGSETDFENHFHMLVNRSFKFFKELEHKPHEMEIVEASYIQAILHFLKAAKSLNVDLKLAKPSEESKNPSLVNYIIHGISTSQSSLLLEKWLSLLTTSLYMFNDSIFSVILTINDSLIDKLMKYFELVRNFSNDNEDADLEACISILLSGFEDFLSICHSYLLTSNLRATAQTSTSENGFLGNMIQGVFQIESPSVRTEEQNRLYSILIAFRDASRAAFKIWSWADAKPAASGCKHASARSINYLCTRLKFRSRKLLECLSDLEKQEIVETIIESPSDVNDIVKILHVLDGGRAQMTLPRILNSILTRCASSSVDEKSRFSLNPDLSYENLSSFLVPYFESLDSDTVNEIWEDCTSFFKDVLSRPSHYKQSLLSYLEAVKVLSLKIDYKRSLKRNNRELASIFMNLLQATINNRDSIVSDKDAIKRLSNLVEYLSDILQDSDKTSTAVSSIISAFVLPQLKQKSADVDDAILVLIETIGLHHPLKAWKQVISEVYSDNSFFSSDKFMKEGWKNSVRIWVSKDKEKMSDLIARVTPSVQSSAANIFIWNEHSEVEDRVFILKRISYLLMVQPKDYFGDSLSDLFSKLTLALGSSCPPLYKREAFTLIRAITLSFSEMALHSYWTPITQCLIEVFSSVIKRGPKEYGSLDKEELSFILSASKLLDQLLLIGFDEFRLNEWLFVSSVSATEVSRVPMSLIDKLAASTESLLTKEDPVVVSQATDSVEVKSLLYGVRSIQHLASLKRFFGSLSYVNYERKYGLHTADIVSCETDTMMDIAYK</sequence>
<dbReference type="GO" id="GO:0005829">
    <property type="term" value="C:cytosol"/>
    <property type="evidence" value="ECO:0007669"/>
    <property type="project" value="GOC"/>
</dbReference>
<name>C4XZI9_CLAL4</name>
<dbReference type="GO" id="GO:0006895">
    <property type="term" value="P:Golgi to endosome transport"/>
    <property type="evidence" value="ECO:0007669"/>
    <property type="project" value="InterPro"/>
</dbReference>
<feature type="domain" description="DOP1 N-terminal" evidence="7">
    <location>
        <begin position="52"/>
        <end position="362"/>
    </location>
</feature>
<dbReference type="Pfam" id="PF24598">
    <property type="entry name" value="DOP1_C"/>
    <property type="match status" value="1"/>
</dbReference>
<evidence type="ECO:0000313" key="11">
    <source>
        <dbReference type="Proteomes" id="UP000007703"/>
    </source>
</evidence>
<dbReference type="InterPro" id="IPR056457">
    <property type="entry name" value="DOP1_C"/>
</dbReference>
<comment type="similarity">
    <text evidence="6">Belongs to the DOP1 family.</text>
</comment>
<keyword evidence="4" id="KW-0333">Golgi apparatus</keyword>
<evidence type="ECO:0000259" key="7">
    <source>
        <dbReference type="Pfam" id="PF04118"/>
    </source>
</evidence>
<evidence type="ECO:0000259" key="9">
    <source>
        <dbReference type="Pfam" id="PF24598"/>
    </source>
</evidence>
<dbReference type="GeneID" id="8498941"/>
<evidence type="ECO:0000256" key="4">
    <source>
        <dbReference type="ARBA" id="ARBA00023034"/>
    </source>
</evidence>
<dbReference type="EMBL" id="CH408077">
    <property type="protein sequence ID" value="EEQ37248.1"/>
    <property type="molecule type" value="Genomic_DNA"/>
</dbReference>
<protein>
    <submittedName>
        <fullName evidence="10">Uncharacterized protein</fullName>
    </submittedName>
</protein>
<dbReference type="STRING" id="306902.C4XZI9"/>
<dbReference type="OMA" id="GLETCIA"/>
<dbReference type="InterPro" id="IPR040314">
    <property type="entry name" value="DOP1"/>
</dbReference>
<feature type="domain" description="DOP1-like C-terminal" evidence="9">
    <location>
        <begin position="1248"/>
        <end position="1672"/>
    </location>
</feature>
<dbReference type="PANTHER" id="PTHR14042">
    <property type="entry name" value="DOPEY-RELATED"/>
    <property type="match status" value="1"/>
</dbReference>
<feature type="domain" description="DOP1-like middle TPR" evidence="8">
    <location>
        <begin position="376"/>
        <end position="540"/>
    </location>
</feature>
<keyword evidence="3" id="KW-0653">Protein transport</keyword>
<dbReference type="Proteomes" id="UP000007703">
    <property type="component" value="Unassembled WGS sequence"/>
</dbReference>
<keyword evidence="5" id="KW-0472">Membrane</keyword>
<comment type="subcellular location">
    <subcellularLocation>
        <location evidence="1">Golgi apparatus membrane</location>
        <topology evidence="1">Peripheral membrane protein</topology>
    </subcellularLocation>
</comment>
<dbReference type="HOGENOM" id="CLU_001197_1_0_1"/>
<evidence type="ECO:0000259" key="8">
    <source>
        <dbReference type="Pfam" id="PF24597"/>
    </source>
</evidence>
<evidence type="ECO:0000256" key="1">
    <source>
        <dbReference type="ARBA" id="ARBA00004395"/>
    </source>
</evidence>
<dbReference type="Pfam" id="PF04118">
    <property type="entry name" value="Dopey_N"/>
    <property type="match status" value="1"/>
</dbReference>
<evidence type="ECO:0000256" key="5">
    <source>
        <dbReference type="ARBA" id="ARBA00023136"/>
    </source>
</evidence>
<dbReference type="GO" id="GO:0005768">
    <property type="term" value="C:endosome"/>
    <property type="evidence" value="ECO:0007669"/>
    <property type="project" value="TreeGrafter"/>
</dbReference>